<keyword evidence="3" id="KW-1185">Reference proteome</keyword>
<feature type="non-terminal residue" evidence="2">
    <location>
        <position position="250"/>
    </location>
</feature>
<protein>
    <submittedName>
        <fullName evidence="2">Uncharacterized protein</fullName>
    </submittedName>
</protein>
<feature type="compositionally biased region" description="Pro residues" evidence="1">
    <location>
        <begin position="63"/>
        <end position="74"/>
    </location>
</feature>
<evidence type="ECO:0000313" key="3">
    <source>
        <dbReference type="Proteomes" id="UP000747399"/>
    </source>
</evidence>
<reference evidence="2" key="1">
    <citation type="journal article" date="2021" name="Proc. Natl. Acad. Sci. U.S.A.">
        <title>Three genomes in the algal genus Volvox reveal the fate of a haploid sex-determining region after a transition to homothallism.</title>
        <authorList>
            <person name="Yamamoto K."/>
            <person name="Hamaji T."/>
            <person name="Kawai-Toyooka H."/>
            <person name="Matsuzaki R."/>
            <person name="Takahashi F."/>
            <person name="Nishimura Y."/>
            <person name="Kawachi M."/>
            <person name="Noguchi H."/>
            <person name="Minakuchi Y."/>
            <person name="Umen J.G."/>
            <person name="Toyoda A."/>
            <person name="Nozaki H."/>
        </authorList>
    </citation>
    <scope>NUCLEOTIDE SEQUENCE</scope>
    <source>
        <strain evidence="2">NIES-3780</strain>
    </source>
</reference>
<evidence type="ECO:0000256" key="1">
    <source>
        <dbReference type="SAM" id="MobiDB-lite"/>
    </source>
</evidence>
<dbReference type="AlphaFoldDB" id="A0A8J4F154"/>
<proteinExistence type="predicted"/>
<name>A0A8J4F154_9CHLO</name>
<feature type="compositionally biased region" description="Pro residues" evidence="1">
    <location>
        <begin position="1"/>
        <end position="19"/>
    </location>
</feature>
<feature type="non-terminal residue" evidence="2">
    <location>
        <position position="1"/>
    </location>
</feature>
<feature type="compositionally biased region" description="Gly residues" evidence="1">
    <location>
        <begin position="164"/>
        <end position="174"/>
    </location>
</feature>
<dbReference type="EMBL" id="BNCO01000020">
    <property type="protein sequence ID" value="GIL55314.1"/>
    <property type="molecule type" value="Genomic_DNA"/>
</dbReference>
<dbReference type="Proteomes" id="UP000747399">
    <property type="component" value="Unassembled WGS sequence"/>
</dbReference>
<organism evidence="2 3">
    <name type="scientific">Volvox africanus</name>
    <dbReference type="NCBI Taxonomy" id="51714"/>
    <lineage>
        <taxon>Eukaryota</taxon>
        <taxon>Viridiplantae</taxon>
        <taxon>Chlorophyta</taxon>
        <taxon>core chlorophytes</taxon>
        <taxon>Chlorophyceae</taxon>
        <taxon>CS clade</taxon>
        <taxon>Chlamydomonadales</taxon>
        <taxon>Volvocaceae</taxon>
        <taxon>Volvox</taxon>
    </lineage>
</organism>
<feature type="region of interest" description="Disordered" evidence="1">
    <location>
        <begin position="1"/>
        <end position="77"/>
    </location>
</feature>
<accession>A0A8J4F154</accession>
<feature type="region of interest" description="Disordered" evidence="1">
    <location>
        <begin position="161"/>
        <end position="184"/>
    </location>
</feature>
<sequence>PPPFPPPQPPPPPPLPPIPRTASPGLTNSIQFITLPPPAAPLPASLTRRFPSQPYSSSFTAKQPPPRPHLPLPPQRLQQPLAPKWAPAMPQLGVHQTPSPTKLQNRRAPSNAVLDHVFLLAYPKFKASSPYSSCSAAVQAELAATLANLLGLPLRNVTTDCNTSGGGSRSGSGTGSTDPAVNHRRRLHRVDPAECADEDPNANNVTLLVTADPLKDLSDLRSEVLTALAMLDGFCDLSPVNGDWVVIGSK</sequence>
<evidence type="ECO:0000313" key="2">
    <source>
        <dbReference type="EMBL" id="GIL55314.1"/>
    </source>
</evidence>
<comment type="caution">
    <text evidence="2">The sequence shown here is derived from an EMBL/GenBank/DDBJ whole genome shotgun (WGS) entry which is preliminary data.</text>
</comment>
<gene>
    <name evidence="2" type="ORF">Vafri_10830</name>
</gene>